<dbReference type="InterPro" id="IPR008969">
    <property type="entry name" value="CarboxyPept-like_regulatory"/>
</dbReference>
<comment type="caution">
    <text evidence="1">The sequence shown here is derived from an EMBL/GenBank/DDBJ whole genome shotgun (WGS) entry which is preliminary data.</text>
</comment>
<protein>
    <submittedName>
        <fullName evidence="1">Uncharacterized protein</fullName>
    </submittedName>
</protein>
<dbReference type="AlphaFoldDB" id="K1UGX3"/>
<proteinExistence type="predicted"/>
<dbReference type="SUPFAM" id="SSF49464">
    <property type="entry name" value="Carboxypeptidase regulatory domain-like"/>
    <property type="match status" value="1"/>
</dbReference>
<name>K1UGX3_9ZZZZ</name>
<accession>K1UGX3</accession>
<feature type="non-terminal residue" evidence="1">
    <location>
        <position position="36"/>
    </location>
</feature>
<evidence type="ECO:0000313" key="1">
    <source>
        <dbReference type="EMBL" id="EKC81428.1"/>
    </source>
</evidence>
<dbReference type="EMBL" id="AJWY01000251">
    <property type="protein sequence ID" value="EKC81428.1"/>
    <property type="molecule type" value="Genomic_DNA"/>
</dbReference>
<organism evidence="1">
    <name type="scientific">human gut metagenome</name>
    <dbReference type="NCBI Taxonomy" id="408170"/>
    <lineage>
        <taxon>unclassified sequences</taxon>
        <taxon>metagenomes</taxon>
        <taxon>organismal metagenomes</taxon>
    </lineage>
</organism>
<reference evidence="1" key="1">
    <citation type="journal article" date="2013" name="Environ. Microbiol.">
        <title>Microbiota from the distal guts of lean and obese adolescents exhibit partial functional redundancy besides clear differences in community structure.</title>
        <authorList>
            <person name="Ferrer M."/>
            <person name="Ruiz A."/>
            <person name="Lanza F."/>
            <person name="Haange S.B."/>
            <person name="Oberbach A."/>
            <person name="Till H."/>
            <person name="Bargiela R."/>
            <person name="Campoy C."/>
            <person name="Segura M.T."/>
            <person name="Richter M."/>
            <person name="von Bergen M."/>
            <person name="Seifert J."/>
            <person name="Suarez A."/>
        </authorList>
    </citation>
    <scope>NUCLEOTIDE SEQUENCE</scope>
</reference>
<gene>
    <name evidence="1" type="ORF">LEA_00354</name>
</gene>
<sequence length="36" mass="3668">MSRVSLFIGAAVLIEGTTTGSVTDVNGNFVLSVPSK</sequence>